<name>A0ABS7CME5_9BACL</name>
<evidence type="ECO:0000313" key="3">
    <source>
        <dbReference type="EMBL" id="MBW7462077.1"/>
    </source>
</evidence>
<gene>
    <name evidence="3" type="ORF">K0U00_49320</name>
</gene>
<dbReference type="InterPro" id="IPR051271">
    <property type="entry name" value="2C-system_Tx_regulators"/>
</dbReference>
<dbReference type="EMBL" id="JAHZIK010003560">
    <property type="protein sequence ID" value="MBW7462077.1"/>
    <property type="molecule type" value="Genomic_DNA"/>
</dbReference>
<protein>
    <submittedName>
        <fullName evidence="3">Response regulator</fullName>
    </submittedName>
</protein>
<sequence>MYNLLIVDDEPRIVSGLYEQFLDWKPEELNVYRAYSPLEALAILTGSKMDIVLTDIHMPGMSGIELQQKIHERWPRCKVIFLTGYSDFDYIQSAMRNGGMDYILKVEGDEPILAAVGRAIER</sequence>
<dbReference type="Proteomes" id="UP001519887">
    <property type="component" value="Unassembled WGS sequence"/>
</dbReference>
<feature type="modified residue" description="4-aspartylphosphate" evidence="1">
    <location>
        <position position="55"/>
    </location>
</feature>
<dbReference type="PANTHER" id="PTHR45526:SF1">
    <property type="entry name" value="TRANSCRIPTIONAL REGULATORY PROTEIN DCUR-RELATED"/>
    <property type="match status" value="1"/>
</dbReference>
<evidence type="ECO:0000256" key="1">
    <source>
        <dbReference type="PROSITE-ProRule" id="PRU00169"/>
    </source>
</evidence>
<feature type="non-terminal residue" evidence="3">
    <location>
        <position position="122"/>
    </location>
</feature>
<reference evidence="3 4" key="1">
    <citation type="submission" date="2021-07" db="EMBL/GenBank/DDBJ databases">
        <title>Paenibacillus radiodurans sp. nov., isolated from the southeastern edge of Tengger Desert.</title>
        <authorList>
            <person name="Zhang G."/>
        </authorList>
    </citation>
    <scope>NUCLEOTIDE SEQUENCE [LARGE SCALE GENOMIC DNA]</scope>
    <source>
        <strain evidence="3 4">CCM 7311</strain>
    </source>
</reference>
<dbReference type="CDD" id="cd17536">
    <property type="entry name" value="REC_YesN-like"/>
    <property type="match status" value="1"/>
</dbReference>
<accession>A0ABS7CME5</accession>
<proteinExistence type="predicted"/>
<keyword evidence="1" id="KW-0597">Phosphoprotein</keyword>
<keyword evidence="4" id="KW-1185">Reference proteome</keyword>
<comment type="caution">
    <text evidence="3">The sequence shown here is derived from an EMBL/GenBank/DDBJ whole genome shotgun (WGS) entry which is preliminary data.</text>
</comment>
<dbReference type="SMART" id="SM00448">
    <property type="entry name" value="REC"/>
    <property type="match status" value="1"/>
</dbReference>
<dbReference type="Gene3D" id="3.40.50.2300">
    <property type="match status" value="1"/>
</dbReference>
<dbReference type="InterPro" id="IPR001789">
    <property type="entry name" value="Sig_transdc_resp-reg_receiver"/>
</dbReference>
<dbReference type="SUPFAM" id="SSF52172">
    <property type="entry name" value="CheY-like"/>
    <property type="match status" value="1"/>
</dbReference>
<feature type="domain" description="Response regulatory" evidence="2">
    <location>
        <begin position="3"/>
        <end position="120"/>
    </location>
</feature>
<dbReference type="PROSITE" id="PS50110">
    <property type="entry name" value="RESPONSE_REGULATORY"/>
    <property type="match status" value="1"/>
</dbReference>
<dbReference type="InterPro" id="IPR011006">
    <property type="entry name" value="CheY-like_superfamily"/>
</dbReference>
<evidence type="ECO:0000259" key="2">
    <source>
        <dbReference type="PROSITE" id="PS50110"/>
    </source>
</evidence>
<dbReference type="PANTHER" id="PTHR45526">
    <property type="entry name" value="TRANSCRIPTIONAL REGULATORY PROTEIN DPIA"/>
    <property type="match status" value="1"/>
</dbReference>
<evidence type="ECO:0000313" key="4">
    <source>
        <dbReference type="Proteomes" id="UP001519887"/>
    </source>
</evidence>
<dbReference type="Pfam" id="PF00072">
    <property type="entry name" value="Response_reg"/>
    <property type="match status" value="1"/>
</dbReference>
<organism evidence="3 4">
    <name type="scientific">Paenibacillus sepulcri</name>
    <dbReference type="NCBI Taxonomy" id="359917"/>
    <lineage>
        <taxon>Bacteria</taxon>
        <taxon>Bacillati</taxon>
        <taxon>Bacillota</taxon>
        <taxon>Bacilli</taxon>
        <taxon>Bacillales</taxon>
        <taxon>Paenibacillaceae</taxon>
        <taxon>Paenibacillus</taxon>
    </lineage>
</organism>